<name>A0ABP8GEX0_9SPHI</name>
<gene>
    <name evidence="3" type="ORF">GCM10023149_23290</name>
</gene>
<keyword evidence="1" id="KW-0732">Signal</keyword>
<evidence type="ECO:0000259" key="2">
    <source>
        <dbReference type="PROSITE" id="PS51820"/>
    </source>
</evidence>
<dbReference type="Proteomes" id="UP001500582">
    <property type="component" value="Unassembled WGS sequence"/>
</dbReference>
<dbReference type="InterPro" id="IPR010496">
    <property type="entry name" value="AL/BT2_dom"/>
</dbReference>
<dbReference type="PROSITE" id="PS51820">
    <property type="entry name" value="PA14"/>
    <property type="match status" value="1"/>
</dbReference>
<evidence type="ECO:0000256" key="1">
    <source>
        <dbReference type="SAM" id="SignalP"/>
    </source>
</evidence>
<feature type="domain" description="PA14" evidence="2">
    <location>
        <begin position="248"/>
        <end position="383"/>
    </location>
</feature>
<organism evidence="3 4">
    <name type="scientific">Mucilaginibacter gynuensis</name>
    <dbReference type="NCBI Taxonomy" id="1302236"/>
    <lineage>
        <taxon>Bacteria</taxon>
        <taxon>Pseudomonadati</taxon>
        <taxon>Bacteroidota</taxon>
        <taxon>Sphingobacteriia</taxon>
        <taxon>Sphingobacteriales</taxon>
        <taxon>Sphingobacteriaceae</taxon>
        <taxon>Mucilaginibacter</taxon>
    </lineage>
</organism>
<dbReference type="RefSeq" id="WP_345211246.1">
    <property type="nucleotide sequence ID" value="NZ_BAABFT010000005.1"/>
</dbReference>
<evidence type="ECO:0000313" key="3">
    <source>
        <dbReference type="EMBL" id="GAA4322753.1"/>
    </source>
</evidence>
<comment type="caution">
    <text evidence="3">The sequence shown here is derived from an EMBL/GenBank/DDBJ whole genome shotgun (WGS) entry which is preliminary data.</text>
</comment>
<keyword evidence="4" id="KW-1185">Reference proteome</keyword>
<accession>A0ABP8GEX0</accession>
<reference evidence="4" key="1">
    <citation type="journal article" date="2019" name="Int. J. Syst. Evol. Microbiol.">
        <title>The Global Catalogue of Microorganisms (GCM) 10K type strain sequencing project: providing services to taxonomists for standard genome sequencing and annotation.</title>
        <authorList>
            <consortium name="The Broad Institute Genomics Platform"/>
            <consortium name="The Broad Institute Genome Sequencing Center for Infectious Disease"/>
            <person name="Wu L."/>
            <person name="Ma J."/>
        </authorList>
    </citation>
    <scope>NUCLEOTIDE SEQUENCE [LARGE SCALE GENOMIC DNA]</scope>
    <source>
        <strain evidence="4">JCM 17705</strain>
    </source>
</reference>
<proteinExistence type="predicted"/>
<protein>
    <recommendedName>
        <fullName evidence="2">PA14 domain-containing protein</fullName>
    </recommendedName>
</protein>
<evidence type="ECO:0000313" key="4">
    <source>
        <dbReference type="Proteomes" id="UP001500582"/>
    </source>
</evidence>
<dbReference type="InterPro" id="IPR037524">
    <property type="entry name" value="PA14/GLEYA"/>
</dbReference>
<feature type="signal peptide" evidence="1">
    <location>
        <begin position="1"/>
        <end position="26"/>
    </location>
</feature>
<feature type="chain" id="PRO_5047084126" description="PA14 domain-containing protein" evidence="1">
    <location>
        <begin position="27"/>
        <end position="608"/>
    </location>
</feature>
<dbReference type="EMBL" id="BAABFT010000005">
    <property type="protein sequence ID" value="GAA4322753.1"/>
    <property type="molecule type" value="Genomic_DNA"/>
</dbReference>
<sequence>MNRAHFLALFSVITIWLLKISPSSFAQSANKQLVEVGLTDLSAFTNPAKNWQLAGDVHMDIEKDNTIKTTKGTGVLVNVSDGKNQGQDLVFNIKHGDIDIEFDYMVARSAVSCIYLQGIYKVQLADSWGITEPKANDNGGIYEGWDAAQKQGLDGHSPRQNVSRAPGLWQHIKIAFRAPRFNTAGAKVENPKILLVELNGIRIQEDVELSGTSAGTQEVAAGPLRLQGDGGAIAFRNIKYSLYDKPRPEISNLKYAVYKGSFENEPDYSKLHAEAEGTSTTLSSNFSPLQNAFVMHYTGNLNIKQAGSYSFNLSVPGGSGLMRISNNVVVPIADWKSTGSAELKEGIIPFDIYYSKQVDWAKPALGLSITGPGIREFLISDANVSSNDAVDPILINVTGENMLMRCFIDINDSKRVTHAINVGSNKQVHYTYDADNGSVVQVWRGGFLDATPMWHERGDGSSRPTGAVLQFGEDIPAIQKLNTTEATLANDTTGSGFKPKGYSLGKDKRPLFRYAIYGTTVTDATSVLNSGQGVQRVIELQDAQKNLYFHIATVNNVEVLGNGWYLIDDKSWYLHVEEGEAKTIIKNNGSKKEILVPISKKLTYSVLF</sequence>
<dbReference type="Gene3D" id="2.60.120.560">
    <property type="entry name" value="Exo-inulinase, domain 1"/>
    <property type="match status" value="1"/>
</dbReference>
<dbReference type="Pfam" id="PF06439">
    <property type="entry name" value="3keto-disac_hyd"/>
    <property type="match status" value="1"/>
</dbReference>